<feature type="domain" description="CCHC-type" evidence="3">
    <location>
        <begin position="285"/>
        <end position="299"/>
    </location>
</feature>
<dbReference type="InterPro" id="IPR001878">
    <property type="entry name" value="Znf_CCHC"/>
</dbReference>
<gene>
    <name evidence="4" type="ORF">HPB48_023485</name>
</gene>
<sequence>MPAYVTGAPEAAAAAARAEAAMDTSSAELEDRNQPHLDRSSGRTAITVPGEEDFSPGDQAGWITAQRGRRPPKSKEGTLQPAPAATGKPIKANNFQPTRAQFARKVNATIEKAARMPNNMPRSEYKIIVRPRGGLMVGKTKPTELMRAIVRAAGIEASASAEDMTCPNVAQNIVVVSTSDEERAMRYAQIRTITMGDQIFEVFAYHAAPENTAKGVIKNISVTDTHEDIRRYVLNNFNTTAIDAHRIGKSEAVIVLFQGNKVPSYIKYGMVLVRCYLYRQHREVCRTCGQVGHRKDVCPHPNARVCFACGKSNPGQNHAEECKPRCKLCGGPHPTGMANCKNKFKTPYLVKKRQWDRKNEAAAEAAKPAPTKVRISRKDDFPALVPGNHRSRSKSRVASRDRRRSKSRDGVTSWTSVAAAGAGGAKKMAAPTASSGANNRSRSKTPQVRKDTHKSENQLLREMVQKQQDEIARLNQKLNEIFKQNGERKRRPGPERQATPMDSGQGTPTSHPDAASPTTATGEAHPAPGGRGRGISGQH</sequence>
<protein>
    <recommendedName>
        <fullName evidence="3">CCHC-type domain-containing protein</fullName>
    </recommendedName>
</protein>
<feature type="region of interest" description="Disordered" evidence="2">
    <location>
        <begin position="1"/>
        <end position="92"/>
    </location>
</feature>
<keyword evidence="1" id="KW-0863">Zinc-finger</keyword>
<dbReference type="PROSITE" id="PS50158">
    <property type="entry name" value="ZF_CCHC"/>
    <property type="match status" value="1"/>
</dbReference>
<dbReference type="GO" id="GO:0008270">
    <property type="term" value="F:zinc ion binding"/>
    <property type="evidence" value="ECO:0007669"/>
    <property type="project" value="UniProtKB-KW"/>
</dbReference>
<organism evidence="4 5">
    <name type="scientific">Haemaphysalis longicornis</name>
    <name type="common">Bush tick</name>
    <dbReference type="NCBI Taxonomy" id="44386"/>
    <lineage>
        <taxon>Eukaryota</taxon>
        <taxon>Metazoa</taxon>
        <taxon>Ecdysozoa</taxon>
        <taxon>Arthropoda</taxon>
        <taxon>Chelicerata</taxon>
        <taxon>Arachnida</taxon>
        <taxon>Acari</taxon>
        <taxon>Parasitiformes</taxon>
        <taxon>Ixodida</taxon>
        <taxon>Ixodoidea</taxon>
        <taxon>Ixodidae</taxon>
        <taxon>Haemaphysalinae</taxon>
        <taxon>Haemaphysalis</taxon>
    </lineage>
</organism>
<name>A0A9J6H5B9_HAELO</name>
<dbReference type="AlphaFoldDB" id="A0A9J6H5B9"/>
<feature type="compositionally biased region" description="Gly residues" evidence="2">
    <location>
        <begin position="529"/>
        <end position="539"/>
    </location>
</feature>
<dbReference type="GO" id="GO:0003676">
    <property type="term" value="F:nucleic acid binding"/>
    <property type="evidence" value="ECO:0007669"/>
    <property type="project" value="InterPro"/>
</dbReference>
<feature type="compositionally biased region" description="Basic and acidic residues" evidence="2">
    <location>
        <begin position="29"/>
        <end position="41"/>
    </location>
</feature>
<feature type="region of interest" description="Disordered" evidence="2">
    <location>
        <begin position="359"/>
        <end position="456"/>
    </location>
</feature>
<feature type="compositionally biased region" description="Polar residues" evidence="2">
    <location>
        <begin position="500"/>
        <end position="521"/>
    </location>
</feature>
<proteinExistence type="predicted"/>
<feature type="region of interest" description="Disordered" evidence="2">
    <location>
        <begin position="475"/>
        <end position="539"/>
    </location>
</feature>
<dbReference type="VEuPathDB" id="VectorBase:HLOH_048980"/>
<accession>A0A9J6H5B9</accession>
<evidence type="ECO:0000259" key="3">
    <source>
        <dbReference type="PROSITE" id="PS50158"/>
    </source>
</evidence>
<evidence type="ECO:0000313" key="5">
    <source>
        <dbReference type="Proteomes" id="UP000821853"/>
    </source>
</evidence>
<dbReference type="OrthoDB" id="3039988at2759"/>
<comment type="caution">
    <text evidence="4">The sequence shown here is derived from an EMBL/GenBank/DDBJ whole genome shotgun (WGS) entry which is preliminary data.</text>
</comment>
<dbReference type="Proteomes" id="UP000821853">
    <property type="component" value="Unassembled WGS sequence"/>
</dbReference>
<reference evidence="4 5" key="1">
    <citation type="journal article" date="2020" name="Cell">
        <title>Large-Scale Comparative Analyses of Tick Genomes Elucidate Their Genetic Diversity and Vector Capacities.</title>
        <authorList>
            <consortium name="Tick Genome and Microbiome Consortium (TIGMIC)"/>
            <person name="Jia N."/>
            <person name="Wang J."/>
            <person name="Shi W."/>
            <person name="Du L."/>
            <person name="Sun Y."/>
            <person name="Zhan W."/>
            <person name="Jiang J.F."/>
            <person name="Wang Q."/>
            <person name="Zhang B."/>
            <person name="Ji P."/>
            <person name="Bell-Sakyi L."/>
            <person name="Cui X.M."/>
            <person name="Yuan T.T."/>
            <person name="Jiang B.G."/>
            <person name="Yang W.F."/>
            <person name="Lam T.T."/>
            <person name="Chang Q.C."/>
            <person name="Ding S.J."/>
            <person name="Wang X.J."/>
            <person name="Zhu J.G."/>
            <person name="Ruan X.D."/>
            <person name="Zhao L."/>
            <person name="Wei J.T."/>
            <person name="Ye R.Z."/>
            <person name="Que T.C."/>
            <person name="Du C.H."/>
            <person name="Zhou Y.H."/>
            <person name="Cheng J.X."/>
            <person name="Dai P.F."/>
            <person name="Guo W.B."/>
            <person name="Han X.H."/>
            <person name="Huang E.J."/>
            <person name="Li L.F."/>
            <person name="Wei W."/>
            <person name="Gao Y.C."/>
            <person name="Liu J.Z."/>
            <person name="Shao H.Z."/>
            <person name="Wang X."/>
            <person name="Wang C.C."/>
            <person name="Yang T.C."/>
            <person name="Huo Q.B."/>
            <person name="Li W."/>
            <person name="Chen H.Y."/>
            <person name="Chen S.E."/>
            <person name="Zhou L.G."/>
            <person name="Ni X.B."/>
            <person name="Tian J.H."/>
            <person name="Sheng Y."/>
            <person name="Liu T."/>
            <person name="Pan Y.S."/>
            <person name="Xia L.Y."/>
            <person name="Li J."/>
            <person name="Zhao F."/>
            <person name="Cao W.C."/>
        </authorList>
    </citation>
    <scope>NUCLEOTIDE SEQUENCE [LARGE SCALE GENOMIC DNA]</scope>
    <source>
        <strain evidence="4">HaeL-2018</strain>
    </source>
</reference>
<evidence type="ECO:0000256" key="1">
    <source>
        <dbReference type="PROSITE-ProRule" id="PRU00047"/>
    </source>
</evidence>
<dbReference type="EMBL" id="JABSTR010000534">
    <property type="protein sequence ID" value="KAH9382867.1"/>
    <property type="molecule type" value="Genomic_DNA"/>
</dbReference>
<feature type="compositionally biased region" description="Polar residues" evidence="2">
    <location>
        <begin position="432"/>
        <end position="446"/>
    </location>
</feature>
<keyword evidence="1" id="KW-0479">Metal-binding</keyword>
<feature type="compositionally biased region" description="Low complexity" evidence="2">
    <location>
        <begin position="8"/>
        <end position="21"/>
    </location>
</feature>
<keyword evidence="1" id="KW-0862">Zinc</keyword>
<evidence type="ECO:0000256" key="2">
    <source>
        <dbReference type="SAM" id="MobiDB-lite"/>
    </source>
</evidence>
<keyword evidence="5" id="KW-1185">Reference proteome</keyword>
<feature type="compositionally biased region" description="Basic residues" evidence="2">
    <location>
        <begin position="389"/>
        <end position="406"/>
    </location>
</feature>
<dbReference type="OMA" id="QIRTITM"/>
<evidence type="ECO:0000313" key="4">
    <source>
        <dbReference type="EMBL" id="KAH9382867.1"/>
    </source>
</evidence>